<reference evidence="1 2" key="1">
    <citation type="submission" date="2024-01" db="EMBL/GenBank/DDBJ databases">
        <title>The genome of the rayed Mediterranean limpet Patella caerulea (Linnaeus, 1758).</title>
        <authorList>
            <person name="Anh-Thu Weber A."/>
            <person name="Halstead-Nussloch G."/>
        </authorList>
    </citation>
    <scope>NUCLEOTIDE SEQUENCE [LARGE SCALE GENOMIC DNA]</scope>
    <source>
        <strain evidence="1">AATW-2023a</strain>
        <tissue evidence="1">Whole specimen</tissue>
    </source>
</reference>
<evidence type="ECO:0000313" key="2">
    <source>
        <dbReference type="Proteomes" id="UP001347796"/>
    </source>
</evidence>
<keyword evidence="2" id="KW-1185">Reference proteome</keyword>
<dbReference type="EMBL" id="JAZGQO010000018">
    <property type="protein sequence ID" value="KAK6167617.1"/>
    <property type="molecule type" value="Genomic_DNA"/>
</dbReference>
<accession>A0AAN8G081</accession>
<dbReference type="Proteomes" id="UP001347796">
    <property type="component" value="Unassembled WGS sequence"/>
</dbReference>
<sequence length="161" mass="18148">MEFLLGSLKLLSVPNAGGSSVLSEVFSYELLGRCFGAKLVKTEMEINYFPHGGAITDYVADIDGTRLGVSVTRAMKFYGEYSDEDARHLLTKKLKGVNQSTKNSCETWTKQILHIWTTSDYITDVITRVYEHDIPQILKSNTLVLVTTTTRSDFMFKNCFL</sequence>
<name>A0AAN8G081_PATCE</name>
<comment type="caution">
    <text evidence="1">The sequence shown here is derived from an EMBL/GenBank/DDBJ whole genome shotgun (WGS) entry which is preliminary data.</text>
</comment>
<protein>
    <submittedName>
        <fullName evidence="1">Uncharacterized protein</fullName>
    </submittedName>
</protein>
<dbReference type="AlphaFoldDB" id="A0AAN8G081"/>
<proteinExistence type="predicted"/>
<evidence type="ECO:0000313" key="1">
    <source>
        <dbReference type="EMBL" id="KAK6167617.1"/>
    </source>
</evidence>
<gene>
    <name evidence="1" type="ORF">SNE40_021599</name>
</gene>
<organism evidence="1 2">
    <name type="scientific">Patella caerulea</name>
    <name type="common">Rayed Mediterranean limpet</name>
    <dbReference type="NCBI Taxonomy" id="87958"/>
    <lineage>
        <taxon>Eukaryota</taxon>
        <taxon>Metazoa</taxon>
        <taxon>Spiralia</taxon>
        <taxon>Lophotrochozoa</taxon>
        <taxon>Mollusca</taxon>
        <taxon>Gastropoda</taxon>
        <taxon>Patellogastropoda</taxon>
        <taxon>Patelloidea</taxon>
        <taxon>Patellidae</taxon>
        <taxon>Patella</taxon>
    </lineage>
</organism>